<organism evidence="3 4">
    <name type="scientific">Neorhizobium galegae bv. orientalis str. HAMBI 540</name>
    <dbReference type="NCBI Taxonomy" id="1028800"/>
    <lineage>
        <taxon>Bacteria</taxon>
        <taxon>Pseudomonadati</taxon>
        <taxon>Pseudomonadota</taxon>
        <taxon>Alphaproteobacteria</taxon>
        <taxon>Hyphomicrobiales</taxon>
        <taxon>Rhizobiaceae</taxon>
        <taxon>Rhizobium/Agrobacterium group</taxon>
        <taxon>Neorhizobium</taxon>
    </lineage>
</organism>
<evidence type="ECO:0000313" key="4">
    <source>
        <dbReference type="Proteomes" id="UP000028181"/>
    </source>
</evidence>
<feature type="compositionally biased region" description="Polar residues" evidence="1">
    <location>
        <begin position="7"/>
        <end position="22"/>
    </location>
</feature>
<feature type="domain" description="YdhG-like" evidence="2">
    <location>
        <begin position="37"/>
        <end position="133"/>
    </location>
</feature>
<dbReference type="InterPro" id="IPR014922">
    <property type="entry name" value="YdhG-like"/>
</dbReference>
<dbReference type="SUPFAM" id="SSF159888">
    <property type="entry name" value="YdhG-like"/>
    <property type="match status" value="1"/>
</dbReference>
<evidence type="ECO:0000259" key="2">
    <source>
        <dbReference type="Pfam" id="PF08818"/>
    </source>
</evidence>
<dbReference type="KEGG" id="ngg:RG540_CH05850"/>
<accession>A0A068SM07</accession>
<reference evidence="4" key="1">
    <citation type="journal article" date="2014" name="BMC Genomics">
        <title>Genome sequencing of two Neorhizobium galegae strains reveals a noeT gene responsible for the unusual acetylation of the nodulation factors.</title>
        <authorList>
            <person name="Osterman J."/>
            <person name="Marsh J."/>
            <person name="Laine P.K."/>
            <person name="Zeng Z."/>
            <person name="Alatalo E."/>
            <person name="Sullivan J.T."/>
            <person name="Young J.P."/>
            <person name="Thomas-Oates J."/>
            <person name="Paulin L."/>
            <person name="Lindstrom K."/>
        </authorList>
    </citation>
    <scope>NUCLEOTIDE SEQUENCE [LARGE SCALE GENOMIC DNA]</scope>
    <source>
        <strain evidence="4">HAMBI 540</strain>
    </source>
</reference>
<keyword evidence="4" id="KW-1185">Reference proteome</keyword>
<dbReference type="Gene3D" id="3.90.1150.200">
    <property type="match status" value="1"/>
</dbReference>
<dbReference type="GeneID" id="24258449"/>
<name>A0A068SM07_NEOGA</name>
<dbReference type="PATRIC" id="fig|1028800.3.peg.591"/>
<dbReference type="RefSeq" id="WP_038584319.1">
    <property type="nucleotide sequence ID" value="NZ_HG938353.1"/>
</dbReference>
<protein>
    <submittedName>
        <fullName evidence="3">Protein of hypothetical function DUF1801</fullName>
    </submittedName>
</protein>
<evidence type="ECO:0000313" key="3">
    <source>
        <dbReference type="EMBL" id="CDN46776.1"/>
    </source>
</evidence>
<dbReference type="eggNOG" id="COG5649">
    <property type="taxonomic scope" value="Bacteria"/>
</dbReference>
<feature type="region of interest" description="Disordered" evidence="1">
    <location>
        <begin position="1"/>
        <end position="22"/>
    </location>
</feature>
<dbReference type="EMBL" id="HG938353">
    <property type="protein sequence ID" value="CDN46776.1"/>
    <property type="molecule type" value="Genomic_DNA"/>
</dbReference>
<dbReference type="AlphaFoldDB" id="A0A068SM07"/>
<dbReference type="Proteomes" id="UP000028181">
    <property type="component" value="Chromosome I"/>
</dbReference>
<dbReference type="OrthoDB" id="9811812at2"/>
<dbReference type="HOGENOM" id="CLU_131962_0_0_5"/>
<proteinExistence type="predicted"/>
<dbReference type="Pfam" id="PF08818">
    <property type="entry name" value="DUF1801"/>
    <property type="match status" value="1"/>
</dbReference>
<evidence type="ECO:0000256" key="1">
    <source>
        <dbReference type="SAM" id="MobiDB-lite"/>
    </source>
</evidence>
<sequence>MKEATATMETIKSSSTDKQASPAQLIDARISELGDWRGETLARVRSLIKQAEPGVVEEWKWRGVPVWELGGIICTGETYKNAVKLTFAKGASLEDPSGLFNSSLDGNTRRAIDLHESDKIDEEALKALIRAAVALNAARSQKKPKSA</sequence>
<gene>
    <name evidence="3" type="ORF">RG540_CH05850</name>
</gene>